<evidence type="ECO:0000313" key="12">
    <source>
        <dbReference type="EMBL" id="MFD2612297.1"/>
    </source>
</evidence>
<keyword evidence="4 9" id="KW-0274">FAD</keyword>
<organism evidence="12 13">
    <name type="scientific">Paenibacillus gansuensis</name>
    <dbReference type="NCBI Taxonomy" id="306542"/>
    <lineage>
        <taxon>Bacteria</taxon>
        <taxon>Bacillati</taxon>
        <taxon>Bacillota</taxon>
        <taxon>Bacilli</taxon>
        <taxon>Bacillales</taxon>
        <taxon>Paenibacillaceae</taxon>
        <taxon>Paenibacillus</taxon>
    </lineage>
</organism>
<keyword evidence="5" id="KW-0521">NADP</keyword>
<evidence type="ECO:0000256" key="5">
    <source>
        <dbReference type="ARBA" id="ARBA00022857"/>
    </source>
</evidence>
<dbReference type="InterPro" id="IPR023753">
    <property type="entry name" value="FAD/NAD-binding_dom"/>
</dbReference>
<dbReference type="InterPro" id="IPR012999">
    <property type="entry name" value="Pyr_OxRdtase_I_AS"/>
</dbReference>
<reference evidence="13" key="1">
    <citation type="journal article" date="2019" name="Int. J. Syst. Evol. Microbiol.">
        <title>The Global Catalogue of Microorganisms (GCM) 10K type strain sequencing project: providing services to taxonomists for standard genome sequencing and annotation.</title>
        <authorList>
            <consortium name="The Broad Institute Genomics Platform"/>
            <consortium name="The Broad Institute Genome Sequencing Center for Infectious Disease"/>
            <person name="Wu L."/>
            <person name="Ma J."/>
        </authorList>
    </citation>
    <scope>NUCLEOTIDE SEQUENCE [LARGE SCALE GENOMIC DNA]</scope>
    <source>
        <strain evidence="13">KCTC 3950</strain>
    </source>
</reference>
<comment type="caution">
    <text evidence="12">The sequence shown here is derived from an EMBL/GenBank/DDBJ whole genome shotgun (WGS) entry which is preliminary data.</text>
</comment>
<evidence type="ECO:0000256" key="8">
    <source>
        <dbReference type="ARBA" id="ARBA00023284"/>
    </source>
</evidence>
<dbReference type="PANTHER" id="PTHR43014:SF2">
    <property type="entry name" value="MERCURIC REDUCTASE"/>
    <property type="match status" value="1"/>
</dbReference>
<dbReference type="RefSeq" id="WP_377601674.1">
    <property type="nucleotide sequence ID" value="NZ_JBHUME010000005.1"/>
</dbReference>
<keyword evidence="7" id="KW-1015">Disulfide bond</keyword>
<evidence type="ECO:0000256" key="4">
    <source>
        <dbReference type="ARBA" id="ARBA00022827"/>
    </source>
</evidence>
<evidence type="ECO:0000256" key="9">
    <source>
        <dbReference type="RuleBase" id="RU003691"/>
    </source>
</evidence>
<dbReference type="Pfam" id="PF07992">
    <property type="entry name" value="Pyr_redox_2"/>
    <property type="match status" value="1"/>
</dbReference>
<evidence type="ECO:0000313" key="13">
    <source>
        <dbReference type="Proteomes" id="UP001597541"/>
    </source>
</evidence>
<dbReference type="Pfam" id="PF02852">
    <property type="entry name" value="Pyr_redox_dim"/>
    <property type="match status" value="1"/>
</dbReference>
<sequence length="476" mass="51956">MKSYDIIVIGGGSGGLTVAAGAVGFGAKVALIEKEREPGGDCLHTGCVPSKALIAAAKELYTARKAAQAYGLELQGEADYGEAFRRVQAAKAAIQPHDSTERFRTLGVDVFYGYGQFRDFHHIEINGDEVIFGKRIVIATGSRAAIPPIEGLQDVDYLTNESVFDMRALPKSLVVIGGGPVGLELGQALARLGCKVTVIDRGTRLLSKEDEEIVPYVQAALEKEMSLMPHTAVHKVEALPGGRKRLYIEQDGNMLQVEADALFIAAGRKPNTDRLGLSHIGIEMDGDHIAAKRTLQTNIPHIYAVGDVIKSFPYTHAAGMEGKIVVGNAVFGLKRKVSYDNVPWVTYTDPEIFHLGMTEKEAREQVGDEICIYKLSLDEVDRFITDGHTEGIVKVITDRKGRILGAHAVGKGAGEWMQQAVLAKHYGHKLSDISQVVHPYPAYSEALMKTANQYWQGKLFQGVTGRLLQAYVKRFR</sequence>
<evidence type="ECO:0000259" key="11">
    <source>
        <dbReference type="Pfam" id="PF07992"/>
    </source>
</evidence>
<dbReference type="InterPro" id="IPR036188">
    <property type="entry name" value="FAD/NAD-bd_sf"/>
</dbReference>
<evidence type="ECO:0000256" key="1">
    <source>
        <dbReference type="ARBA" id="ARBA00001974"/>
    </source>
</evidence>
<dbReference type="InterPro" id="IPR001100">
    <property type="entry name" value="Pyr_nuc-diS_OxRdtase"/>
</dbReference>
<dbReference type="EC" id="1.-.-.-" evidence="12"/>
<protein>
    <submittedName>
        <fullName evidence="12">Dihydrolipoyl dehydrogenase family protein</fullName>
        <ecNumber evidence="12">1.-.-.-</ecNumber>
    </submittedName>
</protein>
<dbReference type="Gene3D" id="3.50.50.60">
    <property type="entry name" value="FAD/NAD(P)-binding domain"/>
    <property type="match status" value="2"/>
</dbReference>
<feature type="domain" description="Pyridine nucleotide-disulphide oxidoreductase dimerisation" evidence="10">
    <location>
        <begin position="342"/>
        <end position="449"/>
    </location>
</feature>
<dbReference type="SUPFAM" id="SSF51905">
    <property type="entry name" value="FAD/NAD(P)-binding domain"/>
    <property type="match status" value="1"/>
</dbReference>
<gene>
    <name evidence="12" type="ORF">ACFSUF_07605</name>
</gene>
<keyword evidence="6 9" id="KW-0560">Oxidoreductase</keyword>
<keyword evidence="8 9" id="KW-0676">Redox-active center</keyword>
<evidence type="ECO:0000259" key="10">
    <source>
        <dbReference type="Pfam" id="PF02852"/>
    </source>
</evidence>
<keyword evidence="13" id="KW-1185">Reference proteome</keyword>
<comment type="similarity">
    <text evidence="2 9">Belongs to the class-I pyridine nucleotide-disulfide oxidoreductase family.</text>
</comment>
<dbReference type="InterPro" id="IPR004099">
    <property type="entry name" value="Pyr_nucl-diS_OxRdtase_dimer"/>
</dbReference>
<evidence type="ECO:0000256" key="3">
    <source>
        <dbReference type="ARBA" id="ARBA00022630"/>
    </source>
</evidence>
<proteinExistence type="inferred from homology"/>
<comment type="cofactor">
    <cofactor evidence="1">
        <name>FAD</name>
        <dbReference type="ChEBI" id="CHEBI:57692"/>
    </cofactor>
</comment>
<dbReference type="SUPFAM" id="SSF55424">
    <property type="entry name" value="FAD/NAD-linked reductases, dimerisation (C-terminal) domain"/>
    <property type="match status" value="1"/>
</dbReference>
<dbReference type="InterPro" id="IPR016156">
    <property type="entry name" value="FAD/NAD-linked_Rdtase_dimer_sf"/>
</dbReference>
<dbReference type="PRINTS" id="PR00411">
    <property type="entry name" value="PNDRDTASEI"/>
</dbReference>
<dbReference type="Gene3D" id="3.30.390.30">
    <property type="match status" value="1"/>
</dbReference>
<feature type="domain" description="FAD/NAD(P)-binding" evidence="11">
    <location>
        <begin position="4"/>
        <end position="322"/>
    </location>
</feature>
<dbReference type="PRINTS" id="PR00368">
    <property type="entry name" value="FADPNR"/>
</dbReference>
<dbReference type="PANTHER" id="PTHR43014">
    <property type="entry name" value="MERCURIC REDUCTASE"/>
    <property type="match status" value="1"/>
</dbReference>
<evidence type="ECO:0000256" key="6">
    <source>
        <dbReference type="ARBA" id="ARBA00023002"/>
    </source>
</evidence>
<dbReference type="GO" id="GO:0016491">
    <property type="term" value="F:oxidoreductase activity"/>
    <property type="evidence" value="ECO:0007669"/>
    <property type="project" value="UniProtKB-KW"/>
</dbReference>
<evidence type="ECO:0000256" key="7">
    <source>
        <dbReference type="ARBA" id="ARBA00023157"/>
    </source>
</evidence>
<dbReference type="PIRSF" id="PIRSF000350">
    <property type="entry name" value="Mercury_reductase_MerA"/>
    <property type="match status" value="1"/>
</dbReference>
<dbReference type="PROSITE" id="PS00076">
    <property type="entry name" value="PYRIDINE_REDOX_1"/>
    <property type="match status" value="1"/>
</dbReference>
<name>A0ABW5PDR4_9BACL</name>
<dbReference type="EMBL" id="JBHUME010000005">
    <property type="protein sequence ID" value="MFD2612297.1"/>
    <property type="molecule type" value="Genomic_DNA"/>
</dbReference>
<keyword evidence="3 9" id="KW-0285">Flavoprotein</keyword>
<dbReference type="Proteomes" id="UP001597541">
    <property type="component" value="Unassembled WGS sequence"/>
</dbReference>
<evidence type="ECO:0000256" key="2">
    <source>
        <dbReference type="ARBA" id="ARBA00007532"/>
    </source>
</evidence>
<accession>A0ABW5PDR4</accession>